<dbReference type="PROSITE" id="PS50076">
    <property type="entry name" value="DNAJ_2"/>
    <property type="match status" value="1"/>
</dbReference>
<keyword evidence="1" id="KW-0472">Membrane</keyword>
<feature type="transmembrane region" description="Helical" evidence="1">
    <location>
        <begin position="221"/>
        <end position="239"/>
    </location>
</feature>
<dbReference type="InterPro" id="IPR001623">
    <property type="entry name" value="DnaJ_domain"/>
</dbReference>
<keyword evidence="3" id="KW-1185">Reference proteome</keyword>
<dbReference type="SMART" id="SM00271">
    <property type="entry name" value="DnaJ"/>
    <property type="match status" value="1"/>
</dbReference>
<dbReference type="PANTHER" id="PTHR44825:SF1">
    <property type="entry name" value="DNAJ HOMOLOG SUBFAMILY C MEMBER 4"/>
    <property type="match status" value="1"/>
</dbReference>
<evidence type="ECO:0000313" key="4">
    <source>
        <dbReference type="RefSeq" id="XP_030371056.1"/>
    </source>
</evidence>
<name>A0A6J2T2B7_DROLE</name>
<dbReference type="PANTHER" id="PTHR44825">
    <property type="match status" value="1"/>
</dbReference>
<dbReference type="PRINTS" id="PR00625">
    <property type="entry name" value="JDOMAIN"/>
</dbReference>
<keyword evidence="1" id="KW-0812">Transmembrane</keyword>
<evidence type="ECO:0000256" key="1">
    <source>
        <dbReference type="SAM" id="Phobius"/>
    </source>
</evidence>
<sequence>MLRTMQRSTRTTVRRLATYGARYGYLGTLLRRNESYYDVLNVPVDSSGQEIKRAFIKLSKKYHPDSNSSACDSEAFVKICEAYKTLYNTATRNEYDNRLKLQLDVCKPMENCYTNHNVHKTWEKYKAAMRYKQRGRDVKSTIESTMAHRKPLVSKTNQLQQKFSSPRENEVVLEMPIAMHRIAVEEMKCKANTECPPEPEIACELELEPDPDPAWHRSWPYMSYVTGFGIVLSLGAYALRERLKSRRIR</sequence>
<dbReference type="Pfam" id="PF00226">
    <property type="entry name" value="DnaJ"/>
    <property type="match status" value="1"/>
</dbReference>
<dbReference type="CDD" id="cd06257">
    <property type="entry name" value="DnaJ"/>
    <property type="match status" value="1"/>
</dbReference>
<gene>
    <name evidence="4" type="primary">LOC115621531</name>
</gene>
<keyword evidence="1" id="KW-1133">Transmembrane helix</keyword>
<proteinExistence type="predicted"/>
<dbReference type="GeneID" id="115621531"/>
<dbReference type="OrthoDB" id="66964at2759"/>
<reference evidence="4" key="1">
    <citation type="submission" date="2025-08" db="UniProtKB">
        <authorList>
            <consortium name="RefSeq"/>
        </authorList>
    </citation>
    <scope>IDENTIFICATION</scope>
    <source>
        <strain evidence="4">11010-0011.00</strain>
        <tissue evidence="4">Whole body</tissue>
    </source>
</reference>
<dbReference type="Gene3D" id="1.10.287.110">
    <property type="entry name" value="DnaJ domain"/>
    <property type="match status" value="1"/>
</dbReference>
<dbReference type="Proteomes" id="UP000504634">
    <property type="component" value="Unplaced"/>
</dbReference>
<evidence type="ECO:0000313" key="3">
    <source>
        <dbReference type="Proteomes" id="UP000504634"/>
    </source>
</evidence>
<evidence type="ECO:0000259" key="2">
    <source>
        <dbReference type="PROSITE" id="PS50076"/>
    </source>
</evidence>
<protein>
    <submittedName>
        <fullName evidence="4">Uncharacterized protein LOC115621531</fullName>
    </submittedName>
</protein>
<dbReference type="InterPro" id="IPR052763">
    <property type="entry name" value="DnaJ_C4"/>
</dbReference>
<dbReference type="AlphaFoldDB" id="A0A6J2T2B7"/>
<accession>A0A6J2T2B7</accession>
<dbReference type="SUPFAM" id="SSF46565">
    <property type="entry name" value="Chaperone J-domain"/>
    <property type="match status" value="1"/>
</dbReference>
<dbReference type="InterPro" id="IPR036869">
    <property type="entry name" value="J_dom_sf"/>
</dbReference>
<feature type="domain" description="J" evidence="2">
    <location>
        <begin position="35"/>
        <end position="99"/>
    </location>
</feature>
<dbReference type="RefSeq" id="XP_030371056.1">
    <property type="nucleotide sequence ID" value="XM_030515196.1"/>
</dbReference>
<organism evidence="3 4">
    <name type="scientific">Drosophila lebanonensis</name>
    <name type="common">Fruit fly</name>
    <name type="synonym">Scaptodrosophila lebanonensis</name>
    <dbReference type="NCBI Taxonomy" id="7225"/>
    <lineage>
        <taxon>Eukaryota</taxon>
        <taxon>Metazoa</taxon>
        <taxon>Ecdysozoa</taxon>
        <taxon>Arthropoda</taxon>
        <taxon>Hexapoda</taxon>
        <taxon>Insecta</taxon>
        <taxon>Pterygota</taxon>
        <taxon>Neoptera</taxon>
        <taxon>Endopterygota</taxon>
        <taxon>Diptera</taxon>
        <taxon>Brachycera</taxon>
        <taxon>Muscomorpha</taxon>
        <taxon>Ephydroidea</taxon>
        <taxon>Drosophilidae</taxon>
        <taxon>Scaptodrosophila</taxon>
    </lineage>
</organism>